<dbReference type="Gene3D" id="3.90.980.10">
    <property type="entry name" value="DNA primase, catalytic core, N-terminal domain"/>
    <property type="match status" value="1"/>
</dbReference>
<comment type="subunit">
    <text evidence="12">Monomer. Interacts with DnaB.</text>
</comment>
<dbReference type="SMART" id="SM00493">
    <property type="entry name" value="TOPRIM"/>
    <property type="match status" value="1"/>
</dbReference>
<keyword evidence="8 12" id="KW-0862">Zinc</keyword>
<keyword evidence="5 12" id="KW-0235">DNA replication</keyword>
<comment type="domain">
    <text evidence="12">Contains an N-terminal zinc-binding domain, a central core domain that contains the primase activity, and a C-terminal DnaB-binding domain.</text>
</comment>
<dbReference type="Pfam" id="PF01807">
    <property type="entry name" value="Zn_ribbon_DnaG"/>
    <property type="match status" value="1"/>
</dbReference>
<dbReference type="InterPro" id="IPR050219">
    <property type="entry name" value="DnaG_primase"/>
</dbReference>
<dbReference type="InterPro" id="IPR030846">
    <property type="entry name" value="DnaG_bac"/>
</dbReference>
<evidence type="ECO:0000256" key="12">
    <source>
        <dbReference type="HAMAP-Rule" id="MF_00974"/>
    </source>
</evidence>
<dbReference type="EMBL" id="BMEV01000046">
    <property type="protein sequence ID" value="GFZ81844.1"/>
    <property type="molecule type" value="Genomic_DNA"/>
</dbReference>
<dbReference type="Pfam" id="PF13155">
    <property type="entry name" value="Toprim_2"/>
    <property type="match status" value="1"/>
</dbReference>
<dbReference type="InterPro" id="IPR006295">
    <property type="entry name" value="DNA_primase_DnaG"/>
</dbReference>
<keyword evidence="3 12" id="KW-0808">Transferase</keyword>
<dbReference type="GO" id="GO:0005737">
    <property type="term" value="C:cytoplasm"/>
    <property type="evidence" value="ECO:0007669"/>
    <property type="project" value="TreeGrafter"/>
</dbReference>
<keyword evidence="6 12" id="KW-0479">Metal-binding</keyword>
<keyword evidence="9" id="KW-0460">Magnesium</keyword>
<evidence type="ECO:0000256" key="1">
    <source>
        <dbReference type="ARBA" id="ARBA00022478"/>
    </source>
</evidence>
<dbReference type="NCBIfam" id="TIGR01391">
    <property type="entry name" value="dnaG"/>
    <property type="match status" value="1"/>
</dbReference>
<accession>A0A8J2XG25</accession>
<dbReference type="GO" id="GO:0000428">
    <property type="term" value="C:DNA-directed RNA polymerase complex"/>
    <property type="evidence" value="ECO:0007669"/>
    <property type="project" value="UniProtKB-KW"/>
</dbReference>
<proteinExistence type="inferred from homology"/>
<sequence>MIQMANQIQEEVIEDIKKANDIVDVVGEYVQLKKQGRNYFGLCPFHGEKTPSFSVTQEKQIFHCFGCGKGGNVITFMMEIESLSFIEAVQFLAKRAGIFLPEWEEPRSSVSKENDTALSAFEWLTKYYHHMLKHSKQGKEGYRYLLHRGISDLTIEEFQLGFAPNDTDFTIEFLLKKGFHEAMLVKEGILSLQTNSKQVTDRFRGRVIFPIRNHFGKTVAFGGRIISEGEPKYLNSPESSLFHKGKLLFNFDLARKHIRKENEAILFEGYVDVIAAYQAGIKHAVATLGTSLTDYQAKLLRRYVDTCIICYDGDQAGIEAAYKAANLLRQTGCNVKIANLPDGTDPDSYIRTLGGDAFRNNIIKKSEPYNTFYLRYLRRNFDFSQESERIRYVEAAIKHLALIKSSVEREYYLKELSNEFDFSLEVLREEIHKEQRKQQPKDKRSTNRIANKSFFIKNQKLLPAFHNAERKLLYWMLQDEQIADKVKEEIGAGFNIDLHKIIATHLFAFYEEGHHPDISLFLERIHDPEIKQLVTELAMSVDDTDISEPELMDYIDLIRKQGHDIKSIHSLKEQQRIAEQQRDPIRAAQIAKEIIEIQKQLKNR</sequence>
<feature type="zinc finger region" description="CHC2-type" evidence="12 14">
    <location>
        <begin position="43"/>
        <end position="67"/>
    </location>
</feature>
<dbReference type="EC" id="2.7.7.101" evidence="12"/>
<keyword evidence="7 12" id="KW-0863">Zinc-finger</keyword>
<comment type="caution">
    <text evidence="16">The sequence shown here is derived from an EMBL/GenBank/DDBJ whole genome shotgun (WGS) entry which is preliminary data.</text>
</comment>
<dbReference type="Pfam" id="PF08275">
    <property type="entry name" value="DNAG_N"/>
    <property type="match status" value="1"/>
</dbReference>
<evidence type="ECO:0000256" key="6">
    <source>
        <dbReference type="ARBA" id="ARBA00022723"/>
    </source>
</evidence>
<dbReference type="SUPFAM" id="SSF48024">
    <property type="entry name" value="N-terminal domain of DnaB helicase"/>
    <property type="match status" value="1"/>
</dbReference>
<dbReference type="Gene3D" id="1.10.860.10">
    <property type="entry name" value="DNAb Helicase, Chain A"/>
    <property type="match status" value="1"/>
</dbReference>
<feature type="domain" description="Toprim" evidence="15">
    <location>
        <begin position="262"/>
        <end position="343"/>
    </location>
</feature>
<dbReference type="Pfam" id="PF10410">
    <property type="entry name" value="DnaB_bind"/>
    <property type="match status" value="1"/>
</dbReference>
<dbReference type="CDD" id="cd03364">
    <property type="entry name" value="TOPRIM_DnaG_primases"/>
    <property type="match status" value="1"/>
</dbReference>
<keyword evidence="2 12" id="KW-0639">Primosome</keyword>
<evidence type="ECO:0000256" key="4">
    <source>
        <dbReference type="ARBA" id="ARBA00022695"/>
    </source>
</evidence>
<evidence type="ECO:0000256" key="10">
    <source>
        <dbReference type="ARBA" id="ARBA00023125"/>
    </source>
</evidence>
<dbReference type="InterPro" id="IPR019475">
    <property type="entry name" value="DNA_primase_DnaB-bd"/>
</dbReference>
<dbReference type="PROSITE" id="PS50880">
    <property type="entry name" value="TOPRIM"/>
    <property type="match status" value="1"/>
</dbReference>
<dbReference type="FunFam" id="3.40.1360.10:FF:000002">
    <property type="entry name" value="DNA primase"/>
    <property type="match status" value="1"/>
</dbReference>
<evidence type="ECO:0000256" key="11">
    <source>
        <dbReference type="ARBA" id="ARBA00023163"/>
    </source>
</evidence>
<dbReference type="InterPro" id="IPR002694">
    <property type="entry name" value="Znf_CHC2"/>
</dbReference>
<dbReference type="SUPFAM" id="SSF57783">
    <property type="entry name" value="Zinc beta-ribbon"/>
    <property type="match status" value="1"/>
</dbReference>
<name>A0A8J2XG25_9BACI</name>
<evidence type="ECO:0000256" key="13">
    <source>
        <dbReference type="PIRNR" id="PIRNR002811"/>
    </source>
</evidence>
<evidence type="ECO:0000256" key="2">
    <source>
        <dbReference type="ARBA" id="ARBA00022515"/>
    </source>
</evidence>
<dbReference type="PANTHER" id="PTHR30313:SF2">
    <property type="entry name" value="DNA PRIMASE"/>
    <property type="match status" value="1"/>
</dbReference>
<dbReference type="SMART" id="SM00400">
    <property type="entry name" value="ZnF_CHCC"/>
    <property type="match status" value="1"/>
</dbReference>
<keyword evidence="17" id="KW-1185">Reference proteome</keyword>
<comment type="similarity">
    <text evidence="12 13">Belongs to the DnaG primase family.</text>
</comment>
<dbReference type="FunFam" id="3.90.580.10:FF:000001">
    <property type="entry name" value="DNA primase"/>
    <property type="match status" value="1"/>
</dbReference>
<comment type="catalytic activity">
    <reaction evidence="12">
        <text>ssDNA + n NTP = ssDNA/pppN(pN)n-1 hybrid + (n-1) diphosphate.</text>
        <dbReference type="EC" id="2.7.7.101"/>
    </reaction>
</comment>
<protein>
    <recommendedName>
        <fullName evidence="12 13">DNA primase</fullName>
        <ecNumber evidence="12">2.7.7.101</ecNumber>
    </recommendedName>
</protein>
<dbReference type="HAMAP" id="MF_00974">
    <property type="entry name" value="DNA_primase_DnaG"/>
    <property type="match status" value="1"/>
</dbReference>
<dbReference type="AlphaFoldDB" id="A0A8J2XG25"/>
<dbReference type="Gene3D" id="3.90.580.10">
    <property type="entry name" value="Zinc finger, CHC2-type domain"/>
    <property type="match status" value="1"/>
</dbReference>
<dbReference type="InterPro" id="IPR006171">
    <property type="entry name" value="TOPRIM_dom"/>
</dbReference>
<evidence type="ECO:0000256" key="14">
    <source>
        <dbReference type="PIRSR" id="PIRSR002811-1"/>
    </source>
</evidence>
<evidence type="ECO:0000256" key="7">
    <source>
        <dbReference type="ARBA" id="ARBA00022771"/>
    </source>
</evidence>
<evidence type="ECO:0000259" key="15">
    <source>
        <dbReference type="PROSITE" id="PS50880"/>
    </source>
</evidence>
<evidence type="ECO:0000313" key="16">
    <source>
        <dbReference type="EMBL" id="GFZ81844.1"/>
    </source>
</evidence>
<dbReference type="GO" id="GO:0008270">
    <property type="term" value="F:zinc ion binding"/>
    <property type="evidence" value="ECO:0007669"/>
    <property type="project" value="UniProtKB-UniRule"/>
</dbReference>
<reference evidence="16" key="2">
    <citation type="submission" date="2020-09" db="EMBL/GenBank/DDBJ databases">
        <authorList>
            <person name="Sun Q."/>
            <person name="Zhou Y."/>
        </authorList>
    </citation>
    <scope>NUCLEOTIDE SEQUENCE</scope>
    <source>
        <strain evidence="16">CGMCC 1.12360</strain>
    </source>
</reference>
<dbReference type="InterPro" id="IPR016136">
    <property type="entry name" value="DNA_helicase_N/primase_C"/>
</dbReference>
<keyword evidence="1 12" id="KW-0240">DNA-directed RNA polymerase</keyword>
<keyword evidence="11 12" id="KW-0804">Transcription</keyword>
<dbReference type="GO" id="GO:0003677">
    <property type="term" value="F:DNA binding"/>
    <property type="evidence" value="ECO:0007669"/>
    <property type="project" value="UniProtKB-KW"/>
</dbReference>
<comment type="function">
    <text evidence="12 13">RNA polymerase that catalyzes the synthesis of short RNA molecules used as primers for DNA polymerase during DNA replication.</text>
</comment>
<reference evidence="16" key="1">
    <citation type="journal article" date="2014" name="Int. J. Syst. Evol. Microbiol.">
        <title>Complete genome sequence of Corynebacterium casei LMG S-19264T (=DSM 44701T), isolated from a smear-ripened cheese.</title>
        <authorList>
            <consortium name="US DOE Joint Genome Institute (JGI-PGF)"/>
            <person name="Walter F."/>
            <person name="Albersmeier A."/>
            <person name="Kalinowski J."/>
            <person name="Ruckert C."/>
        </authorList>
    </citation>
    <scope>NUCLEOTIDE SEQUENCE</scope>
    <source>
        <strain evidence="16">CGMCC 1.12360</strain>
    </source>
</reference>
<dbReference type="GO" id="GO:0003678">
    <property type="term" value="F:DNA helicase activity"/>
    <property type="evidence" value="ECO:0007669"/>
    <property type="project" value="InterPro"/>
</dbReference>
<dbReference type="InterPro" id="IPR013264">
    <property type="entry name" value="DNAG_N"/>
</dbReference>
<gene>
    <name evidence="12 16" type="primary">dnaG</name>
    <name evidence="16" type="ORF">GCM10010978_23340</name>
</gene>
<evidence type="ECO:0000256" key="9">
    <source>
        <dbReference type="ARBA" id="ARBA00022842"/>
    </source>
</evidence>
<dbReference type="SUPFAM" id="SSF56731">
    <property type="entry name" value="DNA primase core"/>
    <property type="match status" value="1"/>
</dbReference>
<evidence type="ECO:0000256" key="3">
    <source>
        <dbReference type="ARBA" id="ARBA00022679"/>
    </source>
</evidence>
<dbReference type="InterPro" id="IPR037068">
    <property type="entry name" value="DNA_primase_core_N_sf"/>
</dbReference>
<organism evidence="16 17">
    <name type="scientific">Compostibacillus humi</name>
    <dbReference type="NCBI Taxonomy" id="1245525"/>
    <lineage>
        <taxon>Bacteria</taxon>
        <taxon>Bacillati</taxon>
        <taxon>Bacillota</taxon>
        <taxon>Bacilli</taxon>
        <taxon>Bacillales</taxon>
        <taxon>Bacillaceae</taxon>
        <taxon>Compostibacillus</taxon>
    </lineage>
</organism>
<evidence type="ECO:0000256" key="8">
    <source>
        <dbReference type="ARBA" id="ARBA00022833"/>
    </source>
</evidence>
<dbReference type="InterPro" id="IPR036977">
    <property type="entry name" value="DNA_primase_Znf_CHC2"/>
</dbReference>
<evidence type="ECO:0000313" key="17">
    <source>
        <dbReference type="Proteomes" id="UP000602050"/>
    </source>
</evidence>
<dbReference type="Gene3D" id="3.40.1360.10">
    <property type="match status" value="1"/>
</dbReference>
<comment type="cofactor">
    <cofactor evidence="12 13 14">
        <name>Zn(2+)</name>
        <dbReference type="ChEBI" id="CHEBI:29105"/>
    </cofactor>
    <text evidence="12 13 14">Binds 1 zinc ion per monomer.</text>
</comment>
<dbReference type="GO" id="GO:0003899">
    <property type="term" value="F:DNA-directed RNA polymerase activity"/>
    <property type="evidence" value="ECO:0007669"/>
    <property type="project" value="UniProtKB-UniRule"/>
</dbReference>
<dbReference type="GO" id="GO:0005524">
    <property type="term" value="F:ATP binding"/>
    <property type="evidence" value="ECO:0007669"/>
    <property type="project" value="InterPro"/>
</dbReference>
<dbReference type="GO" id="GO:1990077">
    <property type="term" value="C:primosome complex"/>
    <property type="evidence" value="ECO:0007669"/>
    <property type="project" value="UniProtKB-KW"/>
</dbReference>
<evidence type="ECO:0000256" key="5">
    <source>
        <dbReference type="ARBA" id="ARBA00022705"/>
    </source>
</evidence>
<dbReference type="PIRSF" id="PIRSF002811">
    <property type="entry name" value="DnaG"/>
    <property type="match status" value="1"/>
</dbReference>
<dbReference type="Proteomes" id="UP000602050">
    <property type="component" value="Unassembled WGS sequence"/>
</dbReference>
<keyword evidence="10 12" id="KW-0238">DNA-binding</keyword>
<dbReference type="PANTHER" id="PTHR30313">
    <property type="entry name" value="DNA PRIMASE"/>
    <property type="match status" value="1"/>
</dbReference>
<keyword evidence="4 12" id="KW-0548">Nucleotidyltransferase</keyword>
<dbReference type="InterPro" id="IPR036185">
    <property type="entry name" value="DNA_heli_DnaB-like_N_sf"/>
</dbReference>
<dbReference type="InterPro" id="IPR034151">
    <property type="entry name" value="TOPRIM_DnaG_bac"/>
</dbReference>
<dbReference type="GO" id="GO:0006269">
    <property type="term" value="P:DNA replication, synthesis of primer"/>
    <property type="evidence" value="ECO:0007669"/>
    <property type="project" value="UniProtKB-UniRule"/>
</dbReference>
<dbReference type="Gene3D" id="6.10.140.360">
    <property type="match status" value="1"/>
</dbReference>